<proteinExistence type="predicted"/>
<dbReference type="AlphaFoldDB" id="A0A834WI24"/>
<dbReference type="EMBL" id="JAAIUW010000008">
    <property type="protein sequence ID" value="KAF7820146.1"/>
    <property type="molecule type" value="Genomic_DNA"/>
</dbReference>
<evidence type="ECO:0000313" key="3">
    <source>
        <dbReference type="Proteomes" id="UP000634136"/>
    </source>
</evidence>
<name>A0A834WI24_9FABA</name>
<sequence length="21" mass="2619">MDLEQKLKARREKEGPKHRRI</sequence>
<gene>
    <name evidence="2" type="ORF">G2W53_025601</name>
</gene>
<evidence type="ECO:0000313" key="2">
    <source>
        <dbReference type="EMBL" id="KAF7820146.1"/>
    </source>
</evidence>
<feature type="compositionally biased region" description="Basic and acidic residues" evidence="1">
    <location>
        <begin position="1"/>
        <end position="15"/>
    </location>
</feature>
<organism evidence="2 3">
    <name type="scientific">Senna tora</name>
    <dbReference type="NCBI Taxonomy" id="362788"/>
    <lineage>
        <taxon>Eukaryota</taxon>
        <taxon>Viridiplantae</taxon>
        <taxon>Streptophyta</taxon>
        <taxon>Embryophyta</taxon>
        <taxon>Tracheophyta</taxon>
        <taxon>Spermatophyta</taxon>
        <taxon>Magnoliopsida</taxon>
        <taxon>eudicotyledons</taxon>
        <taxon>Gunneridae</taxon>
        <taxon>Pentapetalae</taxon>
        <taxon>rosids</taxon>
        <taxon>fabids</taxon>
        <taxon>Fabales</taxon>
        <taxon>Fabaceae</taxon>
        <taxon>Caesalpinioideae</taxon>
        <taxon>Cassia clade</taxon>
        <taxon>Senna</taxon>
    </lineage>
</organism>
<protein>
    <submittedName>
        <fullName evidence="2">Uncharacterized protein</fullName>
    </submittedName>
</protein>
<reference evidence="2" key="1">
    <citation type="submission" date="2020-09" db="EMBL/GenBank/DDBJ databases">
        <title>Genome-Enabled Discovery of Anthraquinone Biosynthesis in Senna tora.</title>
        <authorList>
            <person name="Kang S.-H."/>
            <person name="Pandey R.P."/>
            <person name="Lee C.-M."/>
            <person name="Sim J.-S."/>
            <person name="Jeong J.-T."/>
            <person name="Choi B.-S."/>
            <person name="Jung M."/>
            <person name="Ginzburg D."/>
            <person name="Zhao K."/>
            <person name="Won S.Y."/>
            <person name="Oh T.-J."/>
            <person name="Yu Y."/>
            <person name="Kim N.-H."/>
            <person name="Lee O.R."/>
            <person name="Lee T.-H."/>
            <person name="Bashyal P."/>
            <person name="Kim T.-S."/>
            <person name="Lee W.-H."/>
            <person name="Kawkins C."/>
            <person name="Kim C.-K."/>
            <person name="Kim J.S."/>
            <person name="Ahn B.O."/>
            <person name="Rhee S.Y."/>
            <person name="Sohng J.K."/>
        </authorList>
    </citation>
    <scope>NUCLEOTIDE SEQUENCE</scope>
    <source>
        <tissue evidence="2">Leaf</tissue>
    </source>
</reference>
<evidence type="ECO:0000256" key="1">
    <source>
        <dbReference type="SAM" id="MobiDB-lite"/>
    </source>
</evidence>
<keyword evidence="3" id="KW-1185">Reference proteome</keyword>
<accession>A0A834WI24</accession>
<comment type="caution">
    <text evidence="2">The sequence shown here is derived from an EMBL/GenBank/DDBJ whole genome shotgun (WGS) entry which is preliminary data.</text>
</comment>
<dbReference type="Proteomes" id="UP000634136">
    <property type="component" value="Unassembled WGS sequence"/>
</dbReference>
<feature type="region of interest" description="Disordered" evidence="1">
    <location>
        <begin position="1"/>
        <end position="21"/>
    </location>
</feature>